<dbReference type="Proteomes" id="UP000268829">
    <property type="component" value="Unassembled WGS sequence"/>
</dbReference>
<name>A0A3M8ATU7_9BACL</name>
<feature type="compositionally biased region" description="Polar residues" evidence="1">
    <location>
        <begin position="379"/>
        <end position="395"/>
    </location>
</feature>
<evidence type="ECO:0008006" key="4">
    <source>
        <dbReference type="Google" id="ProtNLM"/>
    </source>
</evidence>
<accession>A0A3M8ATU7</accession>
<keyword evidence="3" id="KW-1185">Reference proteome</keyword>
<protein>
    <recommendedName>
        <fullName evidence="4">Flagellar hook-length control protein FliK</fullName>
    </recommendedName>
</protein>
<organism evidence="2 3">
    <name type="scientific">Brevibacillus gelatini</name>
    <dbReference type="NCBI Taxonomy" id="1655277"/>
    <lineage>
        <taxon>Bacteria</taxon>
        <taxon>Bacillati</taxon>
        <taxon>Bacillota</taxon>
        <taxon>Bacilli</taxon>
        <taxon>Bacillales</taxon>
        <taxon>Paenibacillaceae</taxon>
        <taxon>Brevibacillus</taxon>
    </lineage>
</organism>
<sequence length="648" mass="67221">MFSTSQIMSSFVQKTSSANVKPVELTPGQVFKGTVVKHYPEQMALVQIGGMQVLAKMEANLEAGQKAWLQVQPSTGVVTLKVLDTPAEANGKEASLESLMRSLGIAETKESKAIVQALVNANLPVTKEIVQAFSQVAERIGMDERTVDAFLLAMKRNLPLTPDSVAGLKAFVSGKPLSQAIQQFLQEATLFLNQKENAAKPPGQPSASGPGAAGAMSADVRQVVGQLKDKLAALPLLLPTAENAKDAAVSNKSAAPGNASQGTAPAVPGNAPSQGTAPAATGNASQFPSPALSANVQGAASNASVAPGSIGMPLAGAQVPASQPADGSGKATSLPGALPKAGASETPSSAASANGMRQAGDVPEQTGGAFPAGAALEGTKNSQQPSGLFPGQNQGANIELPATARAIDTSGGQQANGAMQPPVTGTGAGAPSTNPLFELFRHLGINHERELMGQALGQQPVDPGAHKQLETVKSLLLQISQAPAQSVPTALREAAEQLLQQVTGQQLMMVQPGNHTLSQIVLQIPIRQAEGDETAFVQIEAKKQGSGKLDPENCRLFFHLELKGMGTTMVDVGIVNRIVNLQIFNDSPWLEALVQETKDQFAKQLHDVGYHLSAMRIQPIPDRQSSKPGVCQAKGAIFADYKGVDVRI</sequence>
<evidence type="ECO:0000313" key="2">
    <source>
        <dbReference type="EMBL" id="RNB54569.1"/>
    </source>
</evidence>
<dbReference type="OrthoDB" id="2351076at2"/>
<feature type="compositionally biased region" description="Polar residues" evidence="1">
    <location>
        <begin position="271"/>
        <end position="288"/>
    </location>
</feature>
<evidence type="ECO:0000256" key="1">
    <source>
        <dbReference type="SAM" id="MobiDB-lite"/>
    </source>
</evidence>
<dbReference type="EMBL" id="RHHS01000039">
    <property type="protein sequence ID" value="RNB54569.1"/>
    <property type="molecule type" value="Genomic_DNA"/>
</dbReference>
<dbReference type="RefSeq" id="WP_122905715.1">
    <property type="nucleotide sequence ID" value="NZ_RHHS01000039.1"/>
</dbReference>
<feature type="region of interest" description="Disordered" evidence="1">
    <location>
        <begin position="411"/>
        <end position="433"/>
    </location>
</feature>
<comment type="caution">
    <text evidence="2">The sequence shown here is derived from an EMBL/GenBank/DDBJ whole genome shotgun (WGS) entry which is preliminary data.</text>
</comment>
<proteinExistence type="predicted"/>
<reference evidence="2 3" key="1">
    <citation type="submission" date="2018-10" db="EMBL/GenBank/DDBJ databases">
        <title>Phylogenomics of Brevibacillus.</title>
        <authorList>
            <person name="Dunlap C."/>
        </authorList>
    </citation>
    <scope>NUCLEOTIDE SEQUENCE [LARGE SCALE GENOMIC DNA]</scope>
    <source>
        <strain evidence="2 3">DSM 100115</strain>
    </source>
</reference>
<evidence type="ECO:0000313" key="3">
    <source>
        <dbReference type="Proteomes" id="UP000268829"/>
    </source>
</evidence>
<feature type="region of interest" description="Disordered" evidence="1">
    <location>
        <begin position="248"/>
        <end position="288"/>
    </location>
</feature>
<feature type="compositionally biased region" description="Polar residues" evidence="1">
    <location>
        <begin position="250"/>
        <end position="263"/>
    </location>
</feature>
<feature type="region of interest" description="Disordered" evidence="1">
    <location>
        <begin position="317"/>
        <end position="395"/>
    </location>
</feature>
<gene>
    <name evidence="2" type="ORF">EDM57_16125</name>
</gene>
<dbReference type="AlphaFoldDB" id="A0A3M8ATU7"/>